<dbReference type="EMBL" id="RJKN01000002">
    <property type="protein sequence ID" value="ROP45029.1"/>
    <property type="molecule type" value="Genomic_DNA"/>
</dbReference>
<dbReference type="InParanoid" id="A0A3N1HRG5"/>
<protein>
    <recommendedName>
        <fullName evidence="3">STAS domain-containing protein</fullName>
    </recommendedName>
</protein>
<dbReference type="RefSeq" id="WP_123379219.1">
    <property type="nucleotide sequence ID" value="NZ_RJKN01000002.1"/>
</dbReference>
<keyword evidence="2" id="KW-1185">Reference proteome</keyword>
<proteinExistence type="predicted"/>
<evidence type="ECO:0000313" key="1">
    <source>
        <dbReference type="EMBL" id="ROP45029.1"/>
    </source>
</evidence>
<name>A0A3N1HRG5_9ACTN</name>
<gene>
    <name evidence="1" type="ORF">EDC03_1159</name>
</gene>
<comment type="caution">
    <text evidence="1">The sequence shown here is derived from an EMBL/GenBank/DDBJ whole genome shotgun (WGS) entry which is preliminary data.</text>
</comment>
<dbReference type="AlphaFoldDB" id="A0A3N1HRG5"/>
<dbReference type="Proteomes" id="UP000276232">
    <property type="component" value="Unassembled WGS sequence"/>
</dbReference>
<evidence type="ECO:0000313" key="2">
    <source>
        <dbReference type="Proteomes" id="UP000276232"/>
    </source>
</evidence>
<evidence type="ECO:0008006" key="3">
    <source>
        <dbReference type="Google" id="ProtNLM"/>
    </source>
</evidence>
<reference evidence="1 2" key="1">
    <citation type="journal article" date="2015" name="Stand. Genomic Sci.">
        <title>Genomic Encyclopedia of Bacterial and Archaeal Type Strains, Phase III: the genomes of soil and plant-associated and newly described type strains.</title>
        <authorList>
            <person name="Whitman W.B."/>
            <person name="Woyke T."/>
            <person name="Klenk H.P."/>
            <person name="Zhou Y."/>
            <person name="Lilburn T.G."/>
            <person name="Beck B.J."/>
            <person name="De Vos P."/>
            <person name="Vandamme P."/>
            <person name="Eisen J.A."/>
            <person name="Garrity G."/>
            <person name="Hugenholtz P."/>
            <person name="Kyrpides N.C."/>
        </authorList>
    </citation>
    <scope>NUCLEOTIDE SEQUENCE [LARGE SCALE GENOMIC DNA]</scope>
    <source>
        <strain evidence="1 2">CECT 7306</strain>
    </source>
</reference>
<sequence>MSGATAVRVDLPEEATGPALAAAVRRIRLTLARGDDVVVDPARAASWPPGPRLVLDGLRDAARRRGRSWEERPTP</sequence>
<organism evidence="1 2">
    <name type="scientific">Pseudokineococcus lusitanus</name>
    <dbReference type="NCBI Taxonomy" id="763993"/>
    <lineage>
        <taxon>Bacteria</taxon>
        <taxon>Bacillati</taxon>
        <taxon>Actinomycetota</taxon>
        <taxon>Actinomycetes</taxon>
        <taxon>Kineosporiales</taxon>
        <taxon>Kineosporiaceae</taxon>
        <taxon>Pseudokineococcus</taxon>
    </lineage>
</organism>
<accession>A0A3N1HRG5</accession>